<dbReference type="InterPro" id="IPR009057">
    <property type="entry name" value="Homeodomain-like_sf"/>
</dbReference>
<dbReference type="InterPro" id="IPR017930">
    <property type="entry name" value="Myb_dom"/>
</dbReference>
<evidence type="ECO:0008006" key="6">
    <source>
        <dbReference type="Google" id="ProtNLM"/>
    </source>
</evidence>
<sequence length="718" mass="80561">MANKNVKAHRRGTRTGLRASTVATKLKTTALHPYLSDRRRNASMKLLMLDYLSQQLLKHGRWLIGATKDVSDEDITFPVNQSAGTLDTNTGQNIEVIRPSRKVRLVQKRFHNVTPLTHLTSAVAKGRRKWRLPGLRLRHGHYFLYGYLTSALYLQPLDKKRYFSVYASVERDIMRLFNISLPMAGRLACDGAGSEKKLVEDYSEYVRITEDVVHKICQKPTFYSHLLFVIVLIFTRNLRKILRGHEPSIVLVEFTMLCAEAIYLTQKFLHQFCVVVYGNNASRLGVAVENITNPDATSEHYNLREMLFLRNTKAFMSLNDDCNDYRKAIIGLCRSTWRNYCRGIDYEVSIPSNSYHLPLSQGYTQITNSISSSRTVSEGYEHSFEESPNAHEETEDGKAFTGRCTTLCDFKLKADRLLCQWGIAICSYATEANKIVMDPLFAELRAVDAGKTTGGPVVLSKQVKGASLSLHRDPLLLEAMRSETILGHSNKKSGQSGVFDEECTSPSQSECNRGPQDLPESISPGGEVAEPPTFRGDISSLEDPGPLMKESGQPDSMDLSPKSQIGASTAPLPSSAVIVDQHERQDSAPITNGSNVTDVQPQVLHTSTSMEVSMADKVAIHESDYKADGYRPVTCEPKIRRNRKWNREDVVKLVDAINRHGAGKWAFFSYTYFGGKKTGLQLKDKWCNLTRYKHVYQVQVASGHGGTRKTCWKIVDTL</sequence>
<dbReference type="PROSITE" id="PS51294">
    <property type="entry name" value="HTH_MYB"/>
    <property type="match status" value="1"/>
</dbReference>
<reference evidence="4" key="1">
    <citation type="journal article" date="2014" name="Nucleic Acids Res.">
        <title>The evolutionary dynamics of variant antigen genes in Babesia reveal a history of genomic innovation underlying host-parasite interaction.</title>
        <authorList>
            <person name="Jackson A.P."/>
            <person name="Otto T.D."/>
            <person name="Darby A."/>
            <person name="Ramaprasad A."/>
            <person name="Xia D."/>
            <person name="Echaide I.E."/>
            <person name="Farber M."/>
            <person name="Gahlot S."/>
            <person name="Gamble J."/>
            <person name="Gupta D."/>
            <person name="Gupta Y."/>
            <person name="Jackson L."/>
            <person name="Malandrin L."/>
            <person name="Malas T.B."/>
            <person name="Moussa E."/>
            <person name="Nair M."/>
            <person name="Reid A.J."/>
            <person name="Sanders M."/>
            <person name="Sharma J."/>
            <person name="Tracey A."/>
            <person name="Quail M.A."/>
            <person name="Weir W."/>
            <person name="Wastling J.M."/>
            <person name="Hall N."/>
            <person name="Willadsen P."/>
            <person name="Lingelbach K."/>
            <person name="Shiels B."/>
            <person name="Tait A."/>
            <person name="Berriman M."/>
            <person name="Allred D.R."/>
            <person name="Pain A."/>
        </authorList>
    </citation>
    <scope>NUCLEOTIDE SEQUENCE</scope>
    <source>
        <strain evidence="4">1802A</strain>
    </source>
</reference>
<dbReference type="InterPro" id="IPR001005">
    <property type="entry name" value="SANT/Myb"/>
</dbReference>
<feature type="region of interest" description="Disordered" evidence="1">
    <location>
        <begin position="487"/>
        <end position="570"/>
    </location>
</feature>
<reference evidence="4" key="2">
    <citation type="submission" date="2021-05" db="EMBL/GenBank/DDBJ databases">
        <authorList>
            <person name="Pain A."/>
        </authorList>
    </citation>
    <scope>NUCLEOTIDE SEQUENCE</scope>
    <source>
        <strain evidence="4">1802A</strain>
    </source>
</reference>
<evidence type="ECO:0000259" key="2">
    <source>
        <dbReference type="PROSITE" id="PS50090"/>
    </source>
</evidence>
<dbReference type="Proteomes" id="UP001195914">
    <property type="component" value="Unassembled WGS sequence"/>
</dbReference>
<proteinExistence type="predicted"/>
<keyword evidence="5" id="KW-1185">Reference proteome</keyword>
<gene>
    <name evidence="4" type="ORF">X943_000846</name>
</gene>
<feature type="domain" description="Myb-like" evidence="2">
    <location>
        <begin position="641"/>
        <end position="690"/>
    </location>
</feature>
<evidence type="ECO:0000256" key="1">
    <source>
        <dbReference type="SAM" id="MobiDB-lite"/>
    </source>
</evidence>
<dbReference type="AlphaFoldDB" id="A0AAD9LEF5"/>
<evidence type="ECO:0000313" key="4">
    <source>
        <dbReference type="EMBL" id="KAK1932797.1"/>
    </source>
</evidence>
<feature type="domain" description="HTH myb-type" evidence="3">
    <location>
        <begin position="636"/>
        <end position="694"/>
    </location>
</feature>
<evidence type="ECO:0000313" key="5">
    <source>
        <dbReference type="Proteomes" id="UP001195914"/>
    </source>
</evidence>
<name>A0AAD9LEF5_BABDI</name>
<dbReference type="SUPFAM" id="SSF46689">
    <property type="entry name" value="Homeodomain-like"/>
    <property type="match status" value="1"/>
</dbReference>
<comment type="caution">
    <text evidence="4">The sequence shown here is derived from an EMBL/GenBank/DDBJ whole genome shotgun (WGS) entry which is preliminary data.</text>
</comment>
<dbReference type="EMBL" id="JAHBMH010000073">
    <property type="protein sequence ID" value="KAK1932797.1"/>
    <property type="molecule type" value="Genomic_DNA"/>
</dbReference>
<protein>
    <recommendedName>
        <fullName evidence="6">Myb-like domain-containing protein</fullName>
    </recommendedName>
</protein>
<dbReference type="CDD" id="cd11660">
    <property type="entry name" value="SANT_TRF"/>
    <property type="match status" value="1"/>
</dbReference>
<dbReference type="Gene3D" id="1.10.246.220">
    <property type="match status" value="1"/>
</dbReference>
<dbReference type="PROSITE" id="PS50090">
    <property type="entry name" value="MYB_LIKE"/>
    <property type="match status" value="1"/>
</dbReference>
<evidence type="ECO:0000259" key="3">
    <source>
        <dbReference type="PROSITE" id="PS51294"/>
    </source>
</evidence>
<organism evidence="4 5">
    <name type="scientific">Babesia divergens</name>
    <dbReference type="NCBI Taxonomy" id="32595"/>
    <lineage>
        <taxon>Eukaryota</taxon>
        <taxon>Sar</taxon>
        <taxon>Alveolata</taxon>
        <taxon>Apicomplexa</taxon>
        <taxon>Aconoidasida</taxon>
        <taxon>Piroplasmida</taxon>
        <taxon>Babesiidae</taxon>
        <taxon>Babesia</taxon>
    </lineage>
</organism>
<accession>A0AAD9LEF5</accession>